<dbReference type="EMBL" id="CP001001">
    <property type="protein sequence ID" value="ACB24928.1"/>
    <property type="molecule type" value="Genomic_DNA"/>
</dbReference>
<dbReference type="STRING" id="426355.Mrad2831_2944"/>
<dbReference type="Gene3D" id="3.30.390.60">
    <property type="entry name" value="Heat-inducible transcription repressor hrca homolog, domain 3"/>
    <property type="match status" value="1"/>
</dbReference>
<name>B1M4N2_METRJ</name>
<dbReference type="InterPro" id="IPR036388">
    <property type="entry name" value="WH-like_DNA-bd_sf"/>
</dbReference>
<feature type="region of interest" description="Disordered" evidence="6">
    <location>
        <begin position="1"/>
        <end position="20"/>
    </location>
</feature>
<evidence type="ECO:0000256" key="6">
    <source>
        <dbReference type="SAM" id="MobiDB-lite"/>
    </source>
</evidence>
<dbReference type="InterPro" id="IPR023120">
    <property type="entry name" value="WHTH_transcript_rep_HrcA_IDD"/>
</dbReference>
<evidence type="ECO:0000313" key="8">
    <source>
        <dbReference type="EMBL" id="ACB24928.1"/>
    </source>
</evidence>
<dbReference type="InterPro" id="IPR002571">
    <property type="entry name" value="HrcA"/>
</dbReference>
<comment type="similarity">
    <text evidence="5">Belongs to the HrcA family.</text>
</comment>
<dbReference type="KEGG" id="mrd:Mrad2831_2944"/>
<evidence type="ECO:0000313" key="9">
    <source>
        <dbReference type="Proteomes" id="UP000006589"/>
    </source>
</evidence>
<feature type="domain" description="Heat-inducible transcription repressor HrcA C-terminal" evidence="7">
    <location>
        <begin position="132"/>
        <end position="354"/>
    </location>
</feature>
<dbReference type="NCBIfam" id="TIGR00331">
    <property type="entry name" value="hrcA"/>
    <property type="match status" value="1"/>
</dbReference>
<evidence type="ECO:0000259" key="7">
    <source>
        <dbReference type="Pfam" id="PF01628"/>
    </source>
</evidence>
<dbReference type="PANTHER" id="PTHR34824">
    <property type="entry name" value="HEAT-INDUCIBLE TRANSCRIPTION REPRESSOR HRCA"/>
    <property type="match status" value="1"/>
</dbReference>
<gene>
    <name evidence="5" type="primary">hrcA</name>
    <name evidence="8" type="ordered locus">Mrad2831_2944</name>
</gene>
<keyword evidence="4 5" id="KW-0804">Transcription</keyword>
<dbReference type="HAMAP" id="MF_00081">
    <property type="entry name" value="HrcA"/>
    <property type="match status" value="1"/>
</dbReference>
<dbReference type="HOGENOM" id="CLU_050019_0_0_5"/>
<evidence type="ECO:0000256" key="3">
    <source>
        <dbReference type="ARBA" id="ARBA00023016"/>
    </source>
</evidence>
<evidence type="ECO:0000256" key="2">
    <source>
        <dbReference type="ARBA" id="ARBA00023015"/>
    </source>
</evidence>
<dbReference type="Gene3D" id="3.30.450.40">
    <property type="match status" value="1"/>
</dbReference>
<accession>B1M4N2</accession>
<keyword evidence="2 5" id="KW-0805">Transcription regulation</keyword>
<proteinExistence type="inferred from homology"/>
<evidence type="ECO:0000256" key="1">
    <source>
        <dbReference type="ARBA" id="ARBA00022491"/>
    </source>
</evidence>
<protein>
    <recommendedName>
        <fullName evidence="5">Heat-inducible transcription repressor HrcA</fullName>
    </recommendedName>
</protein>
<evidence type="ECO:0000256" key="5">
    <source>
        <dbReference type="HAMAP-Rule" id="MF_00081"/>
    </source>
</evidence>
<dbReference type="InterPro" id="IPR029016">
    <property type="entry name" value="GAF-like_dom_sf"/>
</dbReference>
<keyword evidence="1 5" id="KW-0678">Repressor</keyword>
<dbReference type="SUPFAM" id="SSF46785">
    <property type="entry name" value="Winged helix' DNA-binding domain"/>
    <property type="match status" value="1"/>
</dbReference>
<organism evidence="8 9">
    <name type="scientific">Methylobacterium radiotolerans (strain ATCC 27329 / DSM 1819 / JCM 2831 / NBRC 15690 / NCIMB 10815 / 0-1)</name>
    <dbReference type="NCBI Taxonomy" id="426355"/>
    <lineage>
        <taxon>Bacteria</taxon>
        <taxon>Pseudomonadati</taxon>
        <taxon>Pseudomonadota</taxon>
        <taxon>Alphaproteobacteria</taxon>
        <taxon>Hyphomicrobiales</taxon>
        <taxon>Methylobacteriaceae</taxon>
        <taxon>Methylobacterium</taxon>
    </lineage>
</organism>
<dbReference type="Proteomes" id="UP000006589">
    <property type="component" value="Chromosome"/>
</dbReference>
<dbReference type="PANTHER" id="PTHR34824:SF1">
    <property type="entry name" value="HEAT-INDUCIBLE TRANSCRIPTION REPRESSOR HRCA"/>
    <property type="match status" value="1"/>
</dbReference>
<reference evidence="8 9" key="1">
    <citation type="submission" date="2008-03" db="EMBL/GenBank/DDBJ databases">
        <title>Complete sequence of chromosome of Methylobacterium radiotolerans JCM 2831.</title>
        <authorList>
            <consortium name="US DOE Joint Genome Institute"/>
            <person name="Copeland A."/>
            <person name="Lucas S."/>
            <person name="Lapidus A."/>
            <person name="Glavina del Rio T."/>
            <person name="Dalin E."/>
            <person name="Tice H."/>
            <person name="Bruce D."/>
            <person name="Goodwin L."/>
            <person name="Pitluck S."/>
            <person name="Kiss H."/>
            <person name="Brettin T."/>
            <person name="Detter J.C."/>
            <person name="Han C."/>
            <person name="Kuske C.R."/>
            <person name="Schmutz J."/>
            <person name="Larimer F."/>
            <person name="Land M."/>
            <person name="Hauser L."/>
            <person name="Kyrpides N."/>
            <person name="Mikhailova N."/>
            <person name="Marx C.J."/>
            <person name="Richardson P."/>
        </authorList>
    </citation>
    <scope>NUCLEOTIDE SEQUENCE [LARGE SCALE GENOMIC DNA]</scope>
    <source>
        <strain evidence="9">ATCC 27329 / DSM 1819 / JCM 2831 / NBRC 15690 / NCIMB 10815 / 0-1</strain>
    </source>
</reference>
<dbReference type="GO" id="GO:0003677">
    <property type="term" value="F:DNA binding"/>
    <property type="evidence" value="ECO:0007669"/>
    <property type="project" value="InterPro"/>
</dbReference>
<dbReference type="eggNOG" id="COG1420">
    <property type="taxonomic scope" value="Bacteria"/>
</dbReference>
<sequence length="372" mass="40011">MIGPQDDLVTHPSPNFPNGQSMQALAALNERAREIFRQIVESYLTTGEPVGSRNLARILPMALSPASIRNVMADLEHSGLIFAPHTSAGRLPTELGLRFFVDAMLELGDVSQDEQARIEAQMRAAASGHTFDSALAEASTMLSGVSRGAGVVLTTKANVNLKHIEFVRLDPARALVILVSDDGSVENRLVDLPPGLPAGALQEATNFLNARLQGRTLGTLRAEIEAGRKAMKRELDAITERLVDAGLATPVGPSEARQLIVRGQANLLDDLRAVEDLERIRLLFNDLETQKDVIDLLSRAEGGEGVRIFIGSENKLFSLSGSSLIAAPFRDGSQKIVGVVGVIGPTRLNYARIVPMVDYTARVVSKLLDGGR</sequence>
<dbReference type="AlphaFoldDB" id="B1M4N2"/>
<dbReference type="PIRSF" id="PIRSF005485">
    <property type="entry name" value="HrcA"/>
    <property type="match status" value="1"/>
</dbReference>
<dbReference type="InterPro" id="IPR036390">
    <property type="entry name" value="WH_DNA-bd_sf"/>
</dbReference>
<comment type="function">
    <text evidence="5">Negative regulator of class I heat shock genes (grpE-dnaK-dnaJ and groELS operons). Prevents heat-shock induction of these operons.</text>
</comment>
<dbReference type="Gene3D" id="1.10.10.10">
    <property type="entry name" value="Winged helix-like DNA-binding domain superfamily/Winged helix DNA-binding domain"/>
    <property type="match status" value="1"/>
</dbReference>
<dbReference type="GO" id="GO:0045892">
    <property type="term" value="P:negative regulation of DNA-templated transcription"/>
    <property type="evidence" value="ECO:0007669"/>
    <property type="project" value="UniProtKB-UniRule"/>
</dbReference>
<dbReference type="InterPro" id="IPR021153">
    <property type="entry name" value="HrcA_C"/>
</dbReference>
<dbReference type="SUPFAM" id="SSF55781">
    <property type="entry name" value="GAF domain-like"/>
    <property type="match status" value="1"/>
</dbReference>
<dbReference type="Pfam" id="PF01628">
    <property type="entry name" value="HrcA"/>
    <property type="match status" value="1"/>
</dbReference>
<keyword evidence="3 5" id="KW-0346">Stress response</keyword>
<evidence type="ECO:0000256" key="4">
    <source>
        <dbReference type="ARBA" id="ARBA00023163"/>
    </source>
</evidence>